<dbReference type="Proteomes" id="UP000557509">
    <property type="component" value="Unassembled WGS sequence"/>
</dbReference>
<name>A0A7J6KG15_TOXGO</name>
<keyword evidence="3" id="KW-1185">Reference proteome</keyword>
<proteinExistence type="predicted"/>
<protein>
    <submittedName>
        <fullName evidence="2">Uncharacterized protein</fullName>
    </submittedName>
</protein>
<evidence type="ECO:0000313" key="2">
    <source>
        <dbReference type="EMBL" id="KAF4646353.1"/>
    </source>
</evidence>
<gene>
    <name evidence="2" type="ORF">TGRH88_084300</name>
</gene>
<reference evidence="2 3" key="1">
    <citation type="submission" date="2020-03" db="EMBL/GenBank/DDBJ databases">
        <title>Genome sequence of Toxoplasma gondii RH-88 strain.</title>
        <authorList>
            <person name="Lorenzi H.A."/>
            <person name="Venepally P."/>
            <person name="Rozenberg A."/>
            <person name="Sibley D."/>
        </authorList>
    </citation>
    <scope>NUCLEOTIDE SEQUENCE [LARGE SCALE GENOMIC DNA]</scope>
    <source>
        <strain evidence="2 3">RH-88</strain>
    </source>
</reference>
<dbReference type="AlphaFoldDB" id="A0A7J6KG15"/>
<sequence>MALSRCSAPEKPNFRQQFPERCPIPDIRSKLLKQSSGTIRHAGSAEGKNRHWGHSLYNRRLPYAANISDTFRSKFNIKNDVRLRLRRTGSTAAATRWHATAAAYHRVSSDD</sequence>
<evidence type="ECO:0000313" key="3">
    <source>
        <dbReference type="Proteomes" id="UP000557509"/>
    </source>
</evidence>
<feature type="region of interest" description="Disordered" evidence="1">
    <location>
        <begin position="1"/>
        <end position="20"/>
    </location>
</feature>
<evidence type="ECO:0000256" key="1">
    <source>
        <dbReference type="SAM" id="MobiDB-lite"/>
    </source>
</evidence>
<dbReference type="EMBL" id="JAAUHK010000015">
    <property type="protein sequence ID" value="KAF4646353.1"/>
    <property type="molecule type" value="Genomic_DNA"/>
</dbReference>
<accession>A0A7J6KG15</accession>
<comment type="caution">
    <text evidence="2">The sequence shown here is derived from an EMBL/GenBank/DDBJ whole genome shotgun (WGS) entry which is preliminary data.</text>
</comment>
<organism evidence="2 3">
    <name type="scientific">Toxoplasma gondii</name>
    <dbReference type="NCBI Taxonomy" id="5811"/>
    <lineage>
        <taxon>Eukaryota</taxon>
        <taxon>Sar</taxon>
        <taxon>Alveolata</taxon>
        <taxon>Apicomplexa</taxon>
        <taxon>Conoidasida</taxon>
        <taxon>Coccidia</taxon>
        <taxon>Eucoccidiorida</taxon>
        <taxon>Eimeriorina</taxon>
        <taxon>Sarcocystidae</taxon>
        <taxon>Toxoplasma</taxon>
    </lineage>
</organism>